<accession>A0A2I4FRQ1</accession>
<dbReference type="GeneID" id="109001487"/>
<evidence type="ECO:0000313" key="2">
    <source>
        <dbReference type="RefSeq" id="XP_018834336.1"/>
    </source>
</evidence>
<sequence length="281" mass="32946">MKTNSSWDLLKILKPCPPIPWLCASDFNEILHQREKVGGARRPYNHIENFRQALEICGICDIHSKGQKFTWSNNRRGKEFTKERIDRAMANKEWNELFNQAYCNIMVAIKSDHSPLHVNLQHIEYGRGRRNKIFRYEATWELKEDCGGVVKVAWNNDQRGDTQAGMLRFKLNLCKRDLLNWKEKATQQAKGESSRILTTISQLQDNGDGSNIDQLQILQRKIEVSPAETEMKWRQRAKQHWLRNGDKNTRYFHMQANQRRKTNSIKSIADNDGNVAHERRT</sequence>
<evidence type="ECO:0000313" key="1">
    <source>
        <dbReference type="Proteomes" id="UP000235220"/>
    </source>
</evidence>
<dbReference type="KEGG" id="jre:109001487"/>
<name>A0A2I4FRQ1_JUGRE</name>
<dbReference type="Gene3D" id="3.60.10.10">
    <property type="entry name" value="Endonuclease/exonuclease/phosphatase"/>
    <property type="match status" value="1"/>
</dbReference>
<dbReference type="InterPro" id="IPR036691">
    <property type="entry name" value="Endo/exonu/phosph_ase_sf"/>
</dbReference>
<dbReference type="PANTHER" id="PTHR33710">
    <property type="entry name" value="BNAC02G09200D PROTEIN"/>
    <property type="match status" value="1"/>
</dbReference>
<dbReference type="Proteomes" id="UP000235220">
    <property type="component" value="Chromosome 14"/>
</dbReference>
<protein>
    <submittedName>
        <fullName evidence="2">Uncharacterized protein LOC109001487</fullName>
    </submittedName>
</protein>
<dbReference type="Gramene" id="Jr14_00420_p1">
    <property type="protein sequence ID" value="cds.Jr14_00420_p1"/>
    <property type="gene ID" value="Jr14_00420"/>
</dbReference>
<dbReference type="OrthoDB" id="1434841at2759"/>
<dbReference type="AlphaFoldDB" id="A0A2I4FRQ1"/>
<keyword evidence="1" id="KW-1185">Reference proteome</keyword>
<gene>
    <name evidence="2" type="primary">LOC109001487</name>
</gene>
<reference evidence="2" key="1">
    <citation type="submission" date="2025-08" db="UniProtKB">
        <authorList>
            <consortium name="RefSeq"/>
        </authorList>
    </citation>
    <scope>IDENTIFICATION</scope>
    <source>
        <tissue evidence="2">Leaves</tissue>
    </source>
</reference>
<dbReference type="PANTHER" id="PTHR33710:SF77">
    <property type="entry name" value="DNASE I-LIKE SUPERFAMILY PROTEIN"/>
    <property type="match status" value="1"/>
</dbReference>
<dbReference type="SUPFAM" id="SSF56219">
    <property type="entry name" value="DNase I-like"/>
    <property type="match status" value="1"/>
</dbReference>
<proteinExistence type="predicted"/>
<dbReference type="RefSeq" id="XP_018834336.1">
    <property type="nucleotide sequence ID" value="XM_018978791.1"/>
</dbReference>
<organism evidence="1 2">
    <name type="scientific">Juglans regia</name>
    <name type="common">English walnut</name>
    <dbReference type="NCBI Taxonomy" id="51240"/>
    <lineage>
        <taxon>Eukaryota</taxon>
        <taxon>Viridiplantae</taxon>
        <taxon>Streptophyta</taxon>
        <taxon>Embryophyta</taxon>
        <taxon>Tracheophyta</taxon>
        <taxon>Spermatophyta</taxon>
        <taxon>Magnoliopsida</taxon>
        <taxon>eudicotyledons</taxon>
        <taxon>Gunneridae</taxon>
        <taxon>Pentapetalae</taxon>
        <taxon>rosids</taxon>
        <taxon>fabids</taxon>
        <taxon>Fagales</taxon>
        <taxon>Juglandaceae</taxon>
        <taxon>Juglans</taxon>
    </lineage>
</organism>